<feature type="region of interest" description="Disordered" evidence="1">
    <location>
        <begin position="77"/>
        <end position="107"/>
    </location>
</feature>
<gene>
    <name evidence="2" type="ORF">LshimejAT787_0803170</name>
</gene>
<dbReference type="AlphaFoldDB" id="A0A9P3PRK9"/>
<evidence type="ECO:0000313" key="2">
    <source>
        <dbReference type="EMBL" id="GLB40446.1"/>
    </source>
</evidence>
<accession>A0A9P3PRK9</accession>
<evidence type="ECO:0000256" key="1">
    <source>
        <dbReference type="SAM" id="MobiDB-lite"/>
    </source>
</evidence>
<organism evidence="2 3">
    <name type="scientific">Lyophyllum shimeji</name>
    <name type="common">Hon-shimeji</name>
    <name type="synonym">Tricholoma shimeji</name>
    <dbReference type="NCBI Taxonomy" id="47721"/>
    <lineage>
        <taxon>Eukaryota</taxon>
        <taxon>Fungi</taxon>
        <taxon>Dikarya</taxon>
        <taxon>Basidiomycota</taxon>
        <taxon>Agaricomycotina</taxon>
        <taxon>Agaricomycetes</taxon>
        <taxon>Agaricomycetidae</taxon>
        <taxon>Agaricales</taxon>
        <taxon>Tricholomatineae</taxon>
        <taxon>Lyophyllaceae</taxon>
        <taxon>Lyophyllum</taxon>
    </lineage>
</organism>
<name>A0A9P3PRK9_LYOSH</name>
<sequence length="107" mass="11725">MMLRNQILYQTVSPIHLAQSPPSDEFLITCLGLPSDLRSKKLSCQFIFVSKSSAISDTANPKPAFVDGQSACFAAEASEASEPTLRNTHVHRTHDDPRETLDSMSCS</sequence>
<dbReference type="Proteomes" id="UP001063166">
    <property type="component" value="Unassembled WGS sequence"/>
</dbReference>
<reference evidence="2" key="1">
    <citation type="submission" date="2022-07" db="EMBL/GenBank/DDBJ databases">
        <title>The genome of Lyophyllum shimeji provides insight into the initial evolution of ectomycorrhizal fungal genome.</title>
        <authorList>
            <person name="Kobayashi Y."/>
            <person name="Shibata T."/>
            <person name="Hirakawa H."/>
            <person name="Shigenobu S."/>
            <person name="Nishiyama T."/>
            <person name="Yamada A."/>
            <person name="Hasebe M."/>
            <person name="Kawaguchi M."/>
        </authorList>
    </citation>
    <scope>NUCLEOTIDE SEQUENCE</scope>
    <source>
        <strain evidence="2">AT787</strain>
    </source>
</reference>
<dbReference type="EMBL" id="BRPK01000008">
    <property type="protein sequence ID" value="GLB40446.1"/>
    <property type="molecule type" value="Genomic_DNA"/>
</dbReference>
<evidence type="ECO:0000313" key="3">
    <source>
        <dbReference type="Proteomes" id="UP001063166"/>
    </source>
</evidence>
<proteinExistence type="predicted"/>
<protein>
    <submittedName>
        <fullName evidence="2">Uncharacterized protein</fullName>
    </submittedName>
</protein>
<comment type="caution">
    <text evidence="2">The sequence shown here is derived from an EMBL/GenBank/DDBJ whole genome shotgun (WGS) entry which is preliminary data.</text>
</comment>
<keyword evidence="3" id="KW-1185">Reference proteome</keyword>